<reference evidence="3 4" key="1">
    <citation type="journal article" date="2009" name="J. Bacteriol.">
        <title>Complete genome sequence of Robiginitalea biformata HTCC2501.</title>
        <authorList>
            <person name="Oh H.M."/>
            <person name="Giovannoni S.J."/>
            <person name="Lee K."/>
            <person name="Ferriera S."/>
            <person name="Johnson J."/>
            <person name="Cho J.C."/>
        </authorList>
    </citation>
    <scope>NUCLEOTIDE SEQUENCE [LARGE SCALE GENOMIC DNA]</scope>
    <source>
        <strain evidence="4">ATCC BAA-864 / HTCC2501 / KCTC 12146</strain>
    </source>
</reference>
<organism evidence="3 4">
    <name type="scientific">Robiginitalea biformata (strain ATCC BAA-864 / DSM 15991 / KCTC 12146 / HTCC2501)</name>
    <dbReference type="NCBI Taxonomy" id="313596"/>
    <lineage>
        <taxon>Bacteria</taxon>
        <taxon>Pseudomonadati</taxon>
        <taxon>Bacteroidota</taxon>
        <taxon>Flavobacteriia</taxon>
        <taxon>Flavobacteriales</taxon>
        <taxon>Flavobacteriaceae</taxon>
        <taxon>Robiginitalea</taxon>
    </lineage>
</organism>
<name>A4CIJ1_ROBBH</name>
<evidence type="ECO:0000256" key="2">
    <source>
        <dbReference type="SAM" id="SignalP"/>
    </source>
</evidence>
<evidence type="ECO:0000256" key="1">
    <source>
        <dbReference type="SAM" id="Phobius"/>
    </source>
</evidence>
<keyword evidence="1" id="KW-0472">Membrane</keyword>
<dbReference type="InterPro" id="IPR025738">
    <property type="entry name" value="BatD"/>
</dbReference>
<evidence type="ECO:0000313" key="4">
    <source>
        <dbReference type="Proteomes" id="UP000009049"/>
    </source>
</evidence>
<accession>A4CIJ1</accession>
<dbReference type="HOGENOM" id="CLU_016843_0_0_10"/>
<dbReference type="eggNOG" id="COG0457">
    <property type="taxonomic scope" value="Bacteria"/>
</dbReference>
<dbReference type="STRING" id="313596.RB2501_07605"/>
<dbReference type="KEGG" id="rbi:RB2501_07605"/>
<dbReference type="RefSeq" id="WP_015753505.1">
    <property type="nucleotide sequence ID" value="NC_013222.1"/>
</dbReference>
<feature type="signal peptide" evidence="2">
    <location>
        <begin position="1"/>
        <end position="21"/>
    </location>
</feature>
<keyword evidence="1" id="KW-1133">Transmembrane helix</keyword>
<dbReference type="Proteomes" id="UP000009049">
    <property type="component" value="Chromosome"/>
</dbReference>
<dbReference type="Pfam" id="PF13584">
    <property type="entry name" value="BatD"/>
    <property type="match status" value="2"/>
</dbReference>
<dbReference type="EMBL" id="CP001712">
    <property type="protein sequence ID" value="EAR16749.1"/>
    <property type="molecule type" value="Genomic_DNA"/>
</dbReference>
<keyword evidence="1" id="KW-0812">Transmembrane</keyword>
<protein>
    <submittedName>
        <fullName evidence="3">Aerotolerance-related exported protein</fullName>
    </submittedName>
</protein>
<sequence>MRIRGWIISLFLAFSATALLGQEDGEVTFELKLSKERLGVNERLRADFVMNKDGDNFVPPDFEGFRVLMGPSQSISSSWINGVRSYSKTYTYVLAPEAKGRFTIGQGTIVISGEVHKTIPREVTVTEAVDNPNGAPSVDEIADENLHLVAEVSKTNPYMNEPVSVVYKLYFSSTVGVSNFRPLDNPKYNNFWSQEIPFSKYSIENGTYGGQPYRYVVLKRVVLYPQKSGELAIEPLALEVSLEVPTDKRNFFGERIYATANKTVSAGRRTLQVRPLPEAGKPAGFSGAVGDLDFEVTTSKTSLKATESLQATVSVSGSGNLKLFQLPKLTLPSSLEVYEPEFSEDIRTTISGMQGSVSEQYTIVPGFQGKYPIPPINFSWFNPRTETYESMSSDEITIEVTEGPTAVAASTPAAPGAVKSPVISGNQFYFIKLRPELSSKTWSPFFGSRAHIIWLLAPLLLIPLFVVLRRKQEERQRDVVGNKVKRANRLARRYLSRARKLLGQKDAFYVALERALHNYLKAKLKIETSEFSKDKIRELLTDRGVASDAVDDFTRLLENCEMARYSPFSRVQMQQDYDKASEVITELDKSL</sequence>
<feature type="chain" id="PRO_5002667569" evidence="2">
    <location>
        <begin position="22"/>
        <end position="591"/>
    </location>
</feature>
<dbReference type="OrthoDB" id="2079210at2"/>
<keyword evidence="4" id="KW-1185">Reference proteome</keyword>
<keyword evidence="2" id="KW-0732">Signal</keyword>
<dbReference type="PANTHER" id="PTHR40940:SF2">
    <property type="entry name" value="BATD"/>
    <property type="match status" value="1"/>
</dbReference>
<feature type="transmembrane region" description="Helical" evidence="1">
    <location>
        <begin position="451"/>
        <end position="468"/>
    </location>
</feature>
<gene>
    <name evidence="3" type="ordered locus">RB2501_07605</name>
</gene>
<evidence type="ECO:0000313" key="3">
    <source>
        <dbReference type="EMBL" id="EAR16749.1"/>
    </source>
</evidence>
<proteinExistence type="predicted"/>
<dbReference type="AlphaFoldDB" id="A4CIJ1"/>
<dbReference type="PANTHER" id="PTHR40940">
    <property type="entry name" value="PROTEIN BATD-RELATED"/>
    <property type="match status" value="1"/>
</dbReference>